<evidence type="ECO:0000256" key="1">
    <source>
        <dbReference type="ARBA" id="ARBA00004141"/>
    </source>
</evidence>
<evidence type="ECO:0000256" key="3">
    <source>
        <dbReference type="ARBA" id="ARBA00022692"/>
    </source>
</evidence>
<evidence type="ECO:0000256" key="2">
    <source>
        <dbReference type="ARBA" id="ARBA00022448"/>
    </source>
</evidence>
<dbReference type="Pfam" id="PF00209">
    <property type="entry name" value="SNF"/>
    <property type="match status" value="2"/>
</dbReference>
<sequence length="537" mass="57890">MSKTQEAWSSRLGVILAVAGSAVGLGNFLRFPGLATQYGGAAFMIAYFISLLLLGIPIGWAEWTMGRKGGLAGYHSSPGIFHAIIRHPAGKYLGLLGFIVPVMVYMYYVYIEAWCLGYALNAATGNLSLPGMNYSDFFATFTGTRQDGASIHFGLSDVGIFVVIVYALNFFFIYRGISKGVEFVCKWGMPLLILIALIILARVLTLGTPDPAKPDQNVINGLGFMWNPKEIATGLKNPQLWLAAAGQIFFSLSVGFGAIITYASYLKQKDDVVLSGLTAASANEFCEVALGGLITVPAAFVFFGTAGIVGMGTFGLGFNVLPHVFAQMAFGQFFATIFYLLLFLAAITSSLSMLQPGIAFFEEGLGLGRKAAMGVLGLLTALGTALVWWFSKDLKALDTIDFWIGTVGIFVCGTILIIVFGWVIGIDEGINEAHQGAEMRIPGFYKPIMKYITPLYLLAIFVMFLLANIFGWNFKFGPEAAFNPTSYVTDLVGDNPSGPARIAFGFIVITIIFVTFLVAQAGKRWEAAEKSNGGKKS</sequence>
<keyword evidence="4 6" id="KW-1133">Transmembrane helix</keyword>
<keyword evidence="5 6" id="KW-0472">Membrane</keyword>
<feature type="transmembrane region" description="Helical" evidence="6">
    <location>
        <begin position="402"/>
        <end position="424"/>
    </location>
</feature>
<dbReference type="GO" id="GO:0016020">
    <property type="term" value="C:membrane"/>
    <property type="evidence" value="ECO:0007669"/>
    <property type="project" value="UniProtKB-SubCell"/>
</dbReference>
<gene>
    <name evidence="7" type="ORF">ESB00_04195</name>
</gene>
<dbReference type="SUPFAM" id="SSF161070">
    <property type="entry name" value="SNF-like"/>
    <property type="match status" value="1"/>
</dbReference>
<feature type="transmembrane region" description="Helical" evidence="6">
    <location>
        <begin position="285"/>
        <end position="309"/>
    </location>
</feature>
<feature type="transmembrane region" description="Helical" evidence="6">
    <location>
        <begin position="41"/>
        <end position="61"/>
    </location>
</feature>
<feature type="transmembrane region" description="Helical" evidence="6">
    <location>
        <begin position="455"/>
        <end position="474"/>
    </location>
</feature>
<feature type="transmembrane region" description="Helical" evidence="6">
    <location>
        <begin position="371"/>
        <end position="390"/>
    </location>
</feature>
<feature type="transmembrane region" description="Helical" evidence="6">
    <location>
        <begin position="92"/>
        <end position="111"/>
    </location>
</feature>
<feature type="transmembrane region" description="Helical" evidence="6">
    <location>
        <begin position="240"/>
        <end position="265"/>
    </location>
</feature>
<dbReference type="InterPro" id="IPR000175">
    <property type="entry name" value="Na/ntran_symport"/>
</dbReference>
<dbReference type="PRINTS" id="PR00176">
    <property type="entry name" value="NANEUSMPORT"/>
</dbReference>
<reference evidence="7 8" key="1">
    <citation type="submission" date="2019-01" db="EMBL/GenBank/DDBJ databases">
        <title>Lacunisphaera sp. strain TWA-58.</title>
        <authorList>
            <person name="Chen W.-M."/>
        </authorList>
    </citation>
    <scope>NUCLEOTIDE SEQUENCE [LARGE SCALE GENOMIC DNA]</scope>
    <source>
        <strain evidence="7 8">TWA-58</strain>
    </source>
</reference>
<proteinExistence type="predicted"/>
<dbReference type="AlphaFoldDB" id="A0A4Q1C846"/>
<protein>
    <submittedName>
        <fullName evidence="7">Sodium:calcium symporter</fullName>
    </submittedName>
</protein>
<dbReference type="NCBIfam" id="NF037979">
    <property type="entry name" value="Na_transp"/>
    <property type="match status" value="1"/>
</dbReference>
<feature type="transmembrane region" description="Helical" evidence="6">
    <location>
        <begin position="184"/>
        <end position="204"/>
    </location>
</feature>
<feature type="transmembrane region" description="Helical" evidence="6">
    <location>
        <begin position="329"/>
        <end position="351"/>
    </location>
</feature>
<feature type="transmembrane region" description="Helical" evidence="6">
    <location>
        <begin position="151"/>
        <end position="172"/>
    </location>
</feature>
<dbReference type="InterPro" id="IPR037272">
    <property type="entry name" value="SNS_sf"/>
</dbReference>
<keyword evidence="3 6" id="KW-0812">Transmembrane</keyword>
<dbReference type="Proteomes" id="UP000290218">
    <property type="component" value="Unassembled WGS sequence"/>
</dbReference>
<feature type="transmembrane region" description="Helical" evidence="6">
    <location>
        <begin position="502"/>
        <end position="522"/>
    </location>
</feature>
<dbReference type="PROSITE" id="PS50267">
    <property type="entry name" value="NA_NEUROTRAN_SYMP_3"/>
    <property type="match status" value="1"/>
</dbReference>
<comment type="caution">
    <text evidence="7">The sequence shown here is derived from an EMBL/GenBank/DDBJ whole genome shotgun (WGS) entry which is preliminary data.</text>
</comment>
<comment type="subcellular location">
    <subcellularLocation>
        <location evidence="1">Membrane</location>
        <topology evidence="1">Multi-pass membrane protein</topology>
    </subcellularLocation>
</comment>
<evidence type="ECO:0000313" key="7">
    <source>
        <dbReference type="EMBL" id="RXK55107.1"/>
    </source>
</evidence>
<evidence type="ECO:0000256" key="4">
    <source>
        <dbReference type="ARBA" id="ARBA00022989"/>
    </source>
</evidence>
<dbReference type="RefSeq" id="WP_129046473.1">
    <property type="nucleotide sequence ID" value="NZ_SDHX01000001.1"/>
</dbReference>
<evidence type="ECO:0000313" key="8">
    <source>
        <dbReference type="Proteomes" id="UP000290218"/>
    </source>
</evidence>
<name>A0A4Q1C846_9BACT</name>
<evidence type="ECO:0000256" key="5">
    <source>
        <dbReference type="ARBA" id="ARBA00023136"/>
    </source>
</evidence>
<keyword evidence="2" id="KW-0813">Transport</keyword>
<keyword evidence="8" id="KW-1185">Reference proteome</keyword>
<evidence type="ECO:0000256" key="6">
    <source>
        <dbReference type="SAM" id="Phobius"/>
    </source>
</evidence>
<dbReference type="PANTHER" id="PTHR42948:SF1">
    <property type="entry name" value="TRANSPORTER"/>
    <property type="match status" value="1"/>
</dbReference>
<dbReference type="PANTHER" id="PTHR42948">
    <property type="entry name" value="TRANSPORTER"/>
    <property type="match status" value="1"/>
</dbReference>
<organism evidence="7 8">
    <name type="scientific">Oleiharenicola lentus</name>
    <dbReference type="NCBI Taxonomy" id="2508720"/>
    <lineage>
        <taxon>Bacteria</taxon>
        <taxon>Pseudomonadati</taxon>
        <taxon>Verrucomicrobiota</taxon>
        <taxon>Opitutia</taxon>
        <taxon>Opitutales</taxon>
        <taxon>Opitutaceae</taxon>
        <taxon>Oleiharenicola</taxon>
    </lineage>
</organism>
<accession>A0A4Q1C846</accession>
<dbReference type="EMBL" id="SDHX01000001">
    <property type="protein sequence ID" value="RXK55107.1"/>
    <property type="molecule type" value="Genomic_DNA"/>
</dbReference>
<feature type="transmembrane region" description="Helical" evidence="6">
    <location>
        <begin position="12"/>
        <end position="29"/>
    </location>
</feature>
<dbReference type="OrthoDB" id="9762833at2"/>